<protein>
    <submittedName>
        <fullName evidence="2">Uncharacterized protein</fullName>
    </submittedName>
</protein>
<name>A0A4Y1RM18_PRUDU</name>
<evidence type="ECO:0000313" key="2">
    <source>
        <dbReference type="EMBL" id="BBH05412.1"/>
    </source>
</evidence>
<evidence type="ECO:0000256" key="1">
    <source>
        <dbReference type="SAM" id="MobiDB-lite"/>
    </source>
</evidence>
<feature type="region of interest" description="Disordered" evidence="1">
    <location>
        <begin position="34"/>
        <end position="75"/>
    </location>
</feature>
<accession>A0A4Y1RM18</accession>
<feature type="compositionally biased region" description="Polar residues" evidence="1">
    <location>
        <begin position="34"/>
        <end position="53"/>
    </location>
</feature>
<dbReference type="AlphaFoldDB" id="A0A4Y1RM18"/>
<dbReference type="EMBL" id="AP019302">
    <property type="protein sequence ID" value="BBH05412.1"/>
    <property type="molecule type" value="Genomic_DNA"/>
</dbReference>
<reference evidence="2" key="1">
    <citation type="journal article" date="2019" name="Science">
        <title>Mutation of a bHLH transcription factor allowed almond domestication.</title>
        <authorList>
            <person name="Sanchez-Perez R."/>
            <person name="Pavan S."/>
            <person name="Mazzeo R."/>
            <person name="Moldovan C."/>
            <person name="Aiese Cigliano R."/>
            <person name="Del Cueto J."/>
            <person name="Ricciardi F."/>
            <person name="Lotti C."/>
            <person name="Ricciardi L."/>
            <person name="Dicenta F."/>
            <person name="Lopez-Marques R.L."/>
            <person name="Lindberg Moller B."/>
        </authorList>
    </citation>
    <scope>NUCLEOTIDE SEQUENCE</scope>
</reference>
<organism evidence="2">
    <name type="scientific">Prunus dulcis</name>
    <name type="common">Almond</name>
    <name type="synonym">Amygdalus dulcis</name>
    <dbReference type="NCBI Taxonomy" id="3755"/>
    <lineage>
        <taxon>Eukaryota</taxon>
        <taxon>Viridiplantae</taxon>
        <taxon>Streptophyta</taxon>
        <taxon>Embryophyta</taxon>
        <taxon>Tracheophyta</taxon>
        <taxon>Spermatophyta</taxon>
        <taxon>Magnoliopsida</taxon>
        <taxon>eudicotyledons</taxon>
        <taxon>Gunneridae</taxon>
        <taxon>Pentapetalae</taxon>
        <taxon>rosids</taxon>
        <taxon>fabids</taxon>
        <taxon>Rosales</taxon>
        <taxon>Rosaceae</taxon>
        <taxon>Amygdaloideae</taxon>
        <taxon>Amygdaleae</taxon>
        <taxon>Prunus</taxon>
    </lineage>
</organism>
<gene>
    <name evidence="2" type="ORF">Prudu_016784</name>
</gene>
<feature type="non-terminal residue" evidence="2">
    <location>
        <position position="1"/>
    </location>
</feature>
<sequence length="75" mass="7995">LGDTQFIRAVNPGRIQGTIVSLIRWQVSVSGTQSQPSRKSWQVSGHQVSQVANPGTHGPSIPETPEAMSSALTEL</sequence>
<proteinExistence type="predicted"/>